<protein>
    <submittedName>
        <fullName evidence="3">Uncharacterized protein (DUF427 family)</fullName>
    </submittedName>
</protein>
<feature type="domain" description="DUF427" evidence="2">
    <location>
        <begin position="38"/>
        <end position="129"/>
    </location>
</feature>
<dbReference type="Proteomes" id="UP000266915">
    <property type="component" value="Unassembled WGS sequence"/>
</dbReference>
<evidence type="ECO:0000259" key="2">
    <source>
        <dbReference type="Pfam" id="PF04248"/>
    </source>
</evidence>
<dbReference type="PANTHER" id="PTHR43058:SF1">
    <property type="entry name" value="DUF427 DOMAIN-CONTAINING PROTEIN"/>
    <property type="match status" value="1"/>
</dbReference>
<feature type="region of interest" description="Disordered" evidence="1">
    <location>
        <begin position="1"/>
        <end position="31"/>
    </location>
</feature>
<dbReference type="AlphaFoldDB" id="A0A3N2C0D8"/>
<sequence length="171" mass="18474">MPDSSRFRRPLPVQPGPGEESVWEYPRPPRVEPRDERVVIRFGGTVIAESTAAVRVLETSHPPVYYVPAADFSPGVLVPVDGTTMCEFKGEAHYLDVRVGEAVAGAAAWTYPDPRPGYAPLFGMIAVYPGRMDACEVDGVPVQAQEGDFYGGWITPGIVGPFKGAPGTRGW</sequence>
<evidence type="ECO:0000313" key="3">
    <source>
        <dbReference type="EMBL" id="ROR80784.1"/>
    </source>
</evidence>
<gene>
    <name evidence="3" type="ORF">EDD42_0827</name>
</gene>
<proteinExistence type="predicted"/>
<evidence type="ECO:0000256" key="1">
    <source>
        <dbReference type="SAM" id="MobiDB-lite"/>
    </source>
</evidence>
<dbReference type="Pfam" id="PF04248">
    <property type="entry name" value="NTP_transf_9"/>
    <property type="match status" value="1"/>
</dbReference>
<dbReference type="EMBL" id="RKHL01000001">
    <property type="protein sequence ID" value="ROR80784.1"/>
    <property type="molecule type" value="Genomic_DNA"/>
</dbReference>
<comment type="caution">
    <text evidence="3">The sequence shown here is derived from an EMBL/GenBank/DDBJ whole genome shotgun (WGS) entry which is preliminary data.</text>
</comment>
<dbReference type="InterPro" id="IPR038694">
    <property type="entry name" value="DUF427_sf"/>
</dbReference>
<dbReference type="Gene3D" id="2.170.150.40">
    <property type="entry name" value="Domain of unknown function (DUF427)"/>
    <property type="match status" value="1"/>
</dbReference>
<dbReference type="PANTHER" id="PTHR43058">
    <property type="entry name" value="SLR0655 PROTEIN"/>
    <property type="match status" value="1"/>
</dbReference>
<name>A0A3N2C0D8_9MICO</name>
<dbReference type="RefSeq" id="WP_085511768.1">
    <property type="nucleotide sequence ID" value="NZ_FXAP01000003.1"/>
</dbReference>
<evidence type="ECO:0000313" key="4">
    <source>
        <dbReference type="Proteomes" id="UP000266915"/>
    </source>
</evidence>
<dbReference type="InterPro" id="IPR007361">
    <property type="entry name" value="DUF427"/>
</dbReference>
<organism evidence="3 4">
    <name type="scientific">Plantibacter flavus</name>
    <dbReference type="NCBI Taxonomy" id="150123"/>
    <lineage>
        <taxon>Bacteria</taxon>
        <taxon>Bacillati</taxon>
        <taxon>Actinomycetota</taxon>
        <taxon>Actinomycetes</taxon>
        <taxon>Micrococcales</taxon>
        <taxon>Microbacteriaceae</taxon>
        <taxon>Plantibacter</taxon>
    </lineage>
</organism>
<keyword evidence="4" id="KW-1185">Reference proteome</keyword>
<reference evidence="3 4" key="1">
    <citation type="submission" date="2018-11" db="EMBL/GenBank/DDBJ databases">
        <title>Sequencing the genomes of 1000 actinobacteria strains.</title>
        <authorList>
            <person name="Klenk H.-P."/>
        </authorList>
    </citation>
    <scope>NUCLEOTIDE SEQUENCE [LARGE SCALE GENOMIC DNA]</scope>
    <source>
        <strain evidence="3 4">DSM 14012</strain>
    </source>
</reference>
<accession>A0A3N2C0D8</accession>